<gene>
    <name evidence="2" type="ORF">LTR36_007989</name>
</gene>
<dbReference type="Proteomes" id="UP001324427">
    <property type="component" value="Unassembled WGS sequence"/>
</dbReference>
<dbReference type="PANTHER" id="PTHR10622">
    <property type="entry name" value="HET DOMAIN-CONTAINING PROTEIN"/>
    <property type="match status" value="1"/>
</dbReference>
<organism evidence="2 3">
    <name type="scientific">Oleoguttula mirabilis</name>
    <dbReference type="NCBI Taxonomy" id="1507867"/>
    <lineage>
        <taxon>Eukaryota</taxon>
        <taxon>Fungi</taxon>
        <taxon>Dikarya</taxon>
        <taxon>Ascomycota</taxon>
        <taxon>Pezizomycotina</taxon>
        <taxon>Dothideomycetes</taxon>
        <taxon>Dothideomycetidae</taxon>
        <taxon>Mycosphaerellales</taxon>
        <taxon>Teratosphaeriaceae</taxon>
        <taxon>Oleoguttula</taxon>
    </lineage>
</organism>
<comment type="caution">
    <text evidence="2">The sequence shown here is derived from an EMBL/GenBank/DDBJ whole genome shotgun (WGS) entry which is preliminary data.</text>
</comment>
<protein>
    <recommendedName>
        <fullName evidence="1">Heterokaryon incompatibility domain-containing protein</fullName>
    </recommendedName>
</protein>
<dbReference type="PANTHER" id="PTHR10622:SF10">
    <property type="entry name" value="HET DOMAIN-CONTAINING PROTEIN"/>
    <property type="match status" value="1"/>
</dbReference>
<keyword evidence="3" id="KW-1185">Reference proteome</keyword>
<reference evidence="2 3" key="1">
    <citation type="submission" date="2021-11" db="EMBL/GenBank/DDBJ databases">
        <title>Black yeast isolated from Biological Soil Crust.</title>
        <authorList>
            <person name="Kurbessoian T."/>
        </authorList>
    </citation>
    <scope>NUCLEOTIDE SEQUENCE [LARGE SCALE GENOMIC DNA]</scope>
    <source>
        <strain evidence="2 3">CCFEE 5522</strain>
    </source>
</reference>
<dbReference type="AlphaFoldDB" id="A0AAV9J9G6"/>
<evidence type="ECO:0000313" key="3">
    <source>
        <dbReference type="Proteomes" id="UP001324427"/>
    </source>
</evidence>
<name>A0AAV9J9G6_9PEZI</name>
<dbReference type="Pfam" id="PF06985">
    <property type="entry name" value="HET"/>
    <property type="match status" value="1"/>
</dbReference>
<proteinExistence type="predicted"/>
<dbReference type="EMBL" id="JAVFHQ010000053">
    <property type="protein sequence ID" value="KAK4541388.1"/>
    <property type="molecule type" value="Genomic_DNA"/>
</dbReference>
<sequence>MRLINTTTLELHGFIDVRHVPKYGILSHRWGREEVSFKQYQRAVKRDGSRYQKILGSCALARDRGPDWIWLDTCCIDRRSSPELSEAINSMFRWYDKAEICLAYLADVKSANCHEKGQSGILAEFANSTWFTRGWTLQELIASREVIFLCEDWTVIRCKRSLRAHDFVAGIAPVINREIAGITGIPQSVLGDSARRHGLLGLFDINMPLLYGEGNKAFERLQAKIASRFEDESIFAFIPMHNSPTFRHENLFSMFAVSPADFATCGHIRKHRYHSRPPYASTNRGIQIRIPAEVKSEDANPLWGAKHGAYRSRSNPDRVVLVLNCSRFADPLRRPSPALTRLSVDGKDLPGPLRSITLLQLSCSHYGRESETVADFQDLMPLTEEEVLYVHRRFSDVYACLVLDGGDAQKRQRRLRAKL</sequence>
<evidence type="ECO:0000313" key="2">
    <source>
        <dbReference type="EMBL" id="KAK4541388.1"/>
    </source>
</evidence>
<dbReference type="InterPro" id="IPR010730">
    <property type="entry name" value="HET"/>
</dbReference>
<feature type="domain" description="Heterokaryon incompatibility" evidence="1">
    <location>
        <begin position="23"/>
        <end position="112"/>
    </location>
</feature>
<accession>A0AAV9J9G6</accession>
<evidence type="ECO:0000259" key="1">
    <source>
        <dbReference type="Pfam" id="PF06985"/>
    </source>
</evidence>